<keyword evidence="2" id="KW-0238">DNA-binding</keyword>
<keyword evidence="6" id="KW-1185">Reference proteome</keyword>
<feature type="domain" description="HTH araC/xylS-type" evidence="4">
    <location>
        <begin position="209"/>
        <end position="307"/>
    </location>
</feature>
<dbReference type="Pfam" id="PF12833">
    <property type="entry name" value="HTH_18"/>
    <property type="match status" value="1"/>
</dbReference>
<dbReference type="PANTHER" id="PTHR47894:SF1">
    <property type="entry name" value="HTH-TYPE TRANSCRIPTIONAL REGULATOR VQSM"/>
    <property type="match status" value="1"/>
</dbReference>
<name>A0ABZ2KK61_9BACT</name>
<keyword evidence="3" id="KW-0804">Transcription</keyword>
<accession>A0ABZ2KK61</accession>
<dbReference type="EMBL" id="CP089982">
    <property type="protein sequence ID" value="WXA97975.1"/>
    <property type="molecule type" value="Genomic_DNA"/>
</dbReference>
<dbReference type="InterPro" id="IPR032687">
    <property type="entry name" value="AraC-type_N"/>
</dbReference>
<evidence type="ECO:0000256" key="1">
    <source>
        <dbReference type="ARBA" id="ARBA00023015"/>
    </source>
</evidence>
<gene>
    <name evidence="5" type="ORF">LZC95_14170</name>
</gene>
<sequence>MLSVLELSPGDLAEPDLIVPGELMIRLWALFTKRLPNCVVPLDLAGAFSPRELGLVGHLMWHSGTLREALRRFVRYQTIAAPHLALTVEHGPHVTAIVYRHHITFVHQLGLPVEFGLAMLQRQFERLCGTPLAPREVTFSHAARYPVSPYEAFFRTGVRFEQPRDALLFDNDVLDGSIRESDPGLLRYLEAHATRLLAALPPVEAPIVNQVRRLLSVQLDGEPPTLATVARRLAMSTRTLHRRLAAAGTSFQSVLTEVRYTSALRLLREETGNPTDVAFMLGYADLPSFYRAFKRWTGQTPQQWRTANRAL</sequence>
<protein>
    <submittedName>
        <fullName evidence="5">AraC family transcriptional regulator</fullName>
    </submittedName>
</protein>
<evidence type="ECO:0000313" key="5">
    <source>
        <dbReference type="EMBL" id="WXA97975.1"/>
    </source>
</evidence>
<dbReference type="Proteomes" id="UP001379533">
    <property type="component" value="Chromosome"/>
</dbReference>
<dbReference type="SMART" id="SM00342">
    <property type="entry name" value="HTH_ARAC"/>
    <property type="match status" value="1"/>
</dbReference>
<dbReference type="Gene3D" id="1.10.10.60">
    <property type="entry name" value="Homeodomain-like"/>
    <property type="match status" value="1"/>
</dbReference>
<dbReference type="InterPro" id="IPR009057">
    <property type="entry name" value="Homeodomain-like_sf"/>
</dbReference>
<evidence type="ECO:0000313" key="6">
    <source>
        <dbReference type="Proteomes" id="UP001379533"/>
    </source>
</evidence>
<keyword evidence="1" id="KW-0805">Transcription regulation</keyword>
<evidence type="ECO:0000259" key="4">
    <source>
        <dbReference type="PROSITE" id="PS01124"/>
    </source>
</evidence>
<evidence type="ECO:0000256" key="2">
    <source>
        <dbReference type="ARBA" id="ARBA00023125"/>
    </source>
</evidence>
<dbReference type="Pfam" id="PF12625">
    <property type="entry name" value="Arabinose_bd"/>
    <property type="match status" value="1"/>
</dbReference>
<dbReference type="PROSITE" id="PS01124">
    <property type="entry name" value="HTH_ARAC_FAMILY_2"/>
    <property type="match status" value="1"/>
</dbReference>
<proteinExistence type="predicted"/>
<evidence type="ECO:0000256" key="3">
    <source>
        <dbReference type="ARBA" id="ARBA00023163"/>
    </source>
</evidence>
<reference evidence="5 6" key="1">
    <citation type="submission" date="2021-12" db="EMBL/GenBank/DDBJ databases">
        <title>Discovery of the Pendulisporaceae a myxobacterial family with distinct sporulation behavior and unique specialized metabolism.</title>
        <authorList>
            <person name="Garcia R."/>
            <person name="Popoff A."/>
            <person name="Bader C.D."/>
            <person name="Loehr J."/>
            <person name="Walesch S."/>
            <person name="Walt C."/>
            <person name="Boldt J."/>
            <person name="Bunk B."/>
            <person name="Haeckl F.J.F.P.J."/>
            <person name="Gunesch A.P."/>
            <person name="Birkelbach J."/>
            <person name="Nuebel U."/>
            <person name="Pietschmann T."/>
            <person name="Bach T."/>
            <person name="Mueller R."/>
        </authorList>
    </citation>
    <scope>NUCLEOTIDE SEQUENCE [LARGE SCALE GENOMIC DNA]</scope>
    <source>
        <strain evidence="5 6">MSr12523</strain>
    </source>
</reference>
<dbReference type="PANTHER" id="PTHR47894">
    <property type="entry name" value="HTH-TYPE TRANSCRIPTIONAL REGULATOR GADX"/>
    <property type="match status" value="1"/>
</dbReference>
<dbReference type="SUPFAM" id="SSF46689">
    <property type="entry name" value="Homeodomain-like"/>
    <property type="match status" value="1"/>
</dbReference>
<organism evidence="5 6">
    <name type="scientific">Pendulispora brunnea</name>
    <dbReference type="NCBI Taxonomy" id="2905690"/>
    <lineage>
        <taxon>Bacteria</taxon>
        <taxon>Pseudomonadati</taxon>
        <taxon>Myxococcota</taxon>
        <taxon>Myxococcia</taxon>
        <taxon>Myxococcales</taxon>
        <taxon>Sorangiineae</taxon>
        <taxon>Pendulisporaceae</taxon>
        <taxon>Pendulispora</taxon>
    </lineage>
</organism>
<dbReference type="InterPro" id="IPR018060">
    <property type="entry name" value="HTH_AraC"/>
</dbReference>